<protein>
    <recommendedName>
        <fullName evidence="3">ThiS family protein</fullName>
    </recommendedName>
</protein>
<dbReference type="InterPro" id="IPR012675">
    <property type="entry name" value="Beta-grasp_dom_sf"/>
</dbReference>
<dbReference type="PATRIC" id="fig|74031.6.peg.914"/>
<accession>A0A0L6CXW7</accession>
<comment type="caution">
    <text evidence="1">The sequence shown here is derived from an EMBL/GenBank/DDBJ whole genome shotgun (WGS) entry which is preliminary data.</text>
</comment>
<reference evidence="2" key="1">
    <citation type="submission" date="2015-07" db="EMBL/GenBank/DDBJ databases">
        <title>Draft Genome Sequence of Roseovarius tolerans EL-164, a producer of N-Acylated Alanine Methyl Esters (NAMEs).</title>
        <authorList>
            <person name="Voget S."/>
            <person name="Bruns H."/>
            <person name="Wagner-Doebler I."/>
            <person name="Schulz S."/>
            <person name="Daniel R."/>
        </authorList>
    </citation>
    <scope>NUCLEOTIDE SEQUENCE [LARGE SCALE GENOMIC DNA]</scope>
    <source>
        <strain evidence="2">EL-164</strain>
    </source>
</reference>
<proteinExistence type="predicted"/>
<dbReference type="Gene3D" id="3.10.20.30">
    <property type="match status" value="1"/>
</dbReference>
<evidence type="ECO:0000313" key="1">
    <source>
        <dbReference type="EMBL" id="KNX42589.1"/>
    </source>
</evidence>
<keyword evidence="2" id="KW-1185">Reference proteome</keyword>
<dbReference type="SUPFAM" id="SSF54285">
    <property type="entry name" value="MoaD/ThiS"/>
    <property type="match status" value="1"/>
</dbReference>
<gene>
    <name evidence="1" type="ORF">ROTO_08910</name>
</gene>
<organism evidence="1 2">
    <name type="scientific">Roseovarius tolerans</name>
    <dbReference type="NCBI Taxonomy" id="74031"/>
    <lineage>
        <taxon>Bacteria</taxon>
        <taxon>Pseudomonadati</taxon>
        <taxon>Pseudomonadota</taxon>
        <taxon>Alphaproteobacteria</taxon>
        <taxon>Rhodobacterales</taxon>
        <taxon>Roseobacteraceae</taxon>
        <taxon>Roseovarius</taxon>
    </lineage>
</organism>
<evidence type="ECO:0008006" key="3">
    <source>
        <dbReference type="Google" id="ProtNLM"/>
    </source>
</evidence>
<dbReference type="InterPro" id="IPR003749">
    <property type="entry name" value="ThiS/MoaD-like"/>
</dbReference>
<dbReference type="RefSeq" id="WP_050661825.1">
    <property type="nucleotide sequence ID" value="NZ_CP118494.1"/>
</dbReference>
<dbReference type="OrthoDB" id="8087696at2"/>
<dbReference type="Pfam" id="PF02597">
    <property type="entry name" value="ThiS"/>
    <property type="match status" value="1"/>
</dbReference>
<evidence type="ECO:0000313" key="2">
    <source>
        <dbReference type="Proteomes" id="UP000037046"/>
    </source>
</evidence>
<name>A0A0L6CXW7_9RHOB</name>
<dbReference type="AlphaFoldDB" id="A0A0L6CXW7"/>
<dbReference type="STRING" id="74031.SAMN04488077_101170"/>
<dbReference type="InterPro" id="IPR016155">
    <property type="entry name" value="Mopterin_synth/thiamin_S_b"/>
</dbReference>
<sequence>MVEVLLWGSLADQADGARKVEVEAATLRELLDGLGEKFPGLRPELERGVSVSIDGRVYNDSWFQPIAEDSEVVLLKRLKGG</sequence>
<dbReference type="CDD" id="cd17040">
    <property type="entry name" value="Ubl_MoaD_like"/>
    <property type="match status" value="1"/>
</dbReference>
<dbReference type="EMBL" id="LGVV01000007">
    <property type="protein sequence ID" value="KNX42589.1"/>
    <property type="molecule type" value="Genomic_DNA"/>
</dbReference>
<dbReference type="Proteomes" id="UP000037046">
    <property type="component" value="Unassembled WGS sequence"/>
</dbReference>